<dbReference type="CDD" id="cd06267">
    <property type="entry name" value="PBP1_LacI_sugar_binding-like"/>
    <property type="match status" value="1"/>
</dbReference>
<comment type="caution">
    <text evidence="5">The sequence shown here is derived from an EMBL/GenBank/DDBJ whole genome shotgun (WGS) entry which is preliminary data.</text>
</comment>
<dbReference type="PANTHER" id="PTHR30146">
    <property type="entry name" value="LACI-RELATED TRANSCRIPTIONAL REPRESSOR"/>
    <property type="match status" value="1"/>
</dbReference>
<keyword evidence="6" id="KW-1185">Reference proteome</keyword>
<dbReference type="EMBL" id="JACOQK010000001">
    <property type="protein sequence ID" value="MBC5788064.1"/>
    <property type="molecule type" value="Genomic_DNA"/>
</dbReference>
<dbReference type="Gene3D" id="3.40.50.2300">
    <property type="match status" value="2"/>
</dbReference>
<feature type="domain" description="HTH lacI-type" evidence="4">
    <location>
        <begin position="14"/>
        <end position="68"/>
    </location>
</feature>
<dbReference type="RefSeq" id="WP_186996747.1">
    <property type="nucleotide sequence ID" value="NZ_JACOQK010000001.1"/>
</dbReference>
<evidence type="ECO:0000313" key="6">
    <source>
        <dbReference type="Proteomes" id="UP000649151"/>
    </source>
</evidence>
<reference evidence="5 6" key="1">
    <citation type="submission" date="2020-08" db="EMBL/GenBank/DDBJ databases">
        <title>Genome public.</title>
        <authorList>
            <person name="Liu C."/>
            <person name="Sun Q."/>
        </authorList>
    </citation>
    <scope>NUCLEOTIDE SEQUENCE [LARGE SCALE GENOMIC DNA]</scope>
    <source>
        <strain evidence="5 6">NSJ-27</strain>
    </source>
</reference>
<dbReference type="InterPro" id="IPR000843">
    <property type="entry name" value="HTH_LacI"/>
</dbReference>
<name>A0ABR7ISE6_9CLOT</name>
<dbReference type="InterPro" id="IPR046335">
    <property type="entry name" value="LacI/GalR-like_sensor"/>
</dbReference>
<organism evidence="5 6">
    <name type="scientific">Clostridium facile</name>
    <dbReference type="NCBI Taxonomy" id="2763035"/>
    <lineage>
        <taxon>Bacteria</taxon>
        <taxon>Bacillati</taxon>
        <taxon>Bacillota</taxon>
        <taxon>Clostridia</taxon>
        <taxon>Eubacteriales</taxon>
        <taxon>Clostridiaceae</taxon>
        <taxon>Clostridium</taxon>
    </lineage>
</organism>
<dbReference type="InterPro" id="IPR028082">
    <property type="entry name" value="Peripla_BP_I"/>
</dbReference>
<dbReference type="PROSITE" id="PS50932">
    <property type="entry name" value="HTH_LACI_2"/>
    <property type="match status" value="1"/>
</dbReference>
<sequence length="348" mass="40247">MNQQIGGKNNKKKPTMKDVANRSGVALSTVSHVINGTAPITEEVKRRVNQSIQELHYIPNALARRLRQDRTHMIGIIVPDISNEFYSKTASTIIRHFSNDGYTTVMVDTGYSLKRMQKNVDTLIEQRIDGLIVLGGGNDEHILNHAAETGVKVLLADRHYEDYPSVEFQYQEYMDQTICYLHEKRFRKIGYISESLDMVNLQERYDGFIQAMKKYHVRINPDWIITDRWLQLEKMDSGKVVMQELIQKLEGYDMPEIIIASSDMIAIGIMDALQENGYHVPEDVGVIGIDDIALARYCRPSLTTIRQDYEVFGRKCYATLKRYMEHNLRQKHYYIPGKLVIRNSIRKL</sequence>
<dbReference type="CDD" id="cd01392">
    <property type="entry name" value="HTH_LacI"/>
    <property type="match status" value="1"/>
</dbReference>
<dbReference type="Pfam" id="PF00356">
    <property type="entry name" value="LacI"/>
    <property type="match status" value="1"/>
</dbReference>
<dbReference type="PANTHER" id="PTHR30146:SF109">
    <property type="entry name" value="HTH-TYPE TRANSCRIPTIONAL REGULATOR GALS"/>
    <property type="match status" value="1"/>
</dbReference>
<keyword evidence="3" id="KW-0804">Transcription</keyword>
<keyword evidence="1" id="KW-0805">Transcription regulation</keyword>
<keyword evidence="2 5" id="KW-0238">DNA-binding</keyword>
<evidence type="ECO:0000256" key="3">
    <source>
        <dbReference type="ARBA" id="ARBA00023163"/>
    </source>
</evidence>
<dbReference type="SUPFAM" id="SSF53822">
    <property type="entry name" value="Periplasmic binding protein-like I"/>
    <property type="match status" value="1"/>
</dbReference>
<dbReference type="SUPFAM" id="SSF47413">
    <property type="entry name" value="lambda repressor-like DNA-binding domains"/>
    <property type="match status" value="1"/>
</dbReference>
<evidence type="ECO:0000256" key="1">
    <source>
        <dbReference type="ARBA" id="ARBA00023015"/>
    </source>
</evidence>
<evidence type="ECO:0000313" key="5">
    <source>
        <dbReference type="EMBL" id="MBC5788064.1"/>
    </source>
</evidence>
<dbReference type="SMART" id="SM00354">
    <property type="entry name" value="HTH_LACI"/>
    <property type="match status" value="1"/>
</dbReference>
<dbReference type="Pfam" id="PF13377">
    <property type="entry name" value="Peripla_BP_3"/>
    <property type="match status" value="1"/>
</dbReference>
<dbReference type="Proteomes" id="UP000649151">
    <property type="component" value="Unassembled WGS sequence"/>
</dbReference>
<evidence type="ECO:0000256" key="2">
    <source>
        <dbReference type="ARBA" id="ARBA00023125"/>
    </source>
</evidence>
<dbReference type="GO" id="GO:0003677">
    <property type="term" value="F:DNA binding"/>
    <property type="evidence" value="ECO:0007669"/>
    <property type="project" value="UniProtKB-KW"/>
</dbReference>
<dbReference type="Gene3D" id="1.10.260.40">
    <property type="entry name" value="lambda repressor-like DNA-binding domains"/>
    <property type="match status" value="1"/>
</dbReference>
<dbReference type="InterPro" id="IPR010982">
    <property type="entry name" value="Lambda_DNA-bd_dom_sf"/>
</dbReference>
<accession>A0ABR7ISE6</accession>
<proteinExistence type="predicted"/>
<gene>
    <name evidence="5" type="ORF">H8Z77_08545</name>
</gene>
<evidence type="ECO:0000259" key="4">
    <source>
        <dbReference type="PROSITE" id="PS50932"/>
    </source>
</evidence>
<protein>
    <submittedName>
        <fullName evidence="5">LacI family DNA-binding transcriptional regulator</fullName>
    </submittedName>
</protein>